<dbReference type="Proteomes" id="UP001159427">
    <property type="component" value="Unassembled WGS sequence"/>
</dbReference>
<evidence type="ECO:0000313" key="2">
    <source>
        <dbReference type="Proteomes" id="UP001159427"/>
    </source>
</evidence>
<name>A0ABN8RS86_9CNID</name>
<evidence type="ECO:0008006" key="3">
    <source>
        <dbReference type="Google" id="ProtNLM"/>
    </source>
</evidence>
<organism evidence="1 2">
    <name type="scientific">Porites evermanni</name>
    <dbReference type="NCBI Taxonomy" id="104178"/>
    <lineage>
        <taxon>Eukaryota</taxon>
        <taxon>Metazoa</taxon>
        <taxon>Cnidaria</taxon>
        <taxon>Anthozoa</taxon>
        <taxon>Hexacorallia</taxon>
        <taxon>Scleractinia</taxon>
        <taxon>Fungiina</taxon>
        <taxon>Poritidae</taxon>
        <taxon>Porites</taxon>
    </lineage>
</organism>
<reference evidence="1 2" key="1">
    <citation type="submission" date="2022-05" db="EMBL/GenBank/DDBJ databases">
        <authorList>
            <consortium name="Genoscope - CEA"/>
            <person name="William W."/>
        </authorList>
    </citation>
    <scope>NUCLEOTIDE SEQUENCE [LARGE SCALE GENOMIC DNA]</scope>
</reference>
<dbReference type="EMBL" id="CALNXI010002011">
    <property type="protein sequence ID" value="CAH3181480.1"/>
    <property type="molecule type" value="Genomic_DNA"/>
</dbReference>
<accession>A0ABN8RS86</accession>
<proteinExistence type="predicted"/>
<sequence length="354" mass="40333">SSSCDEQENHIPSYYKGNRQLPVISPAILSDFSNNGVVPFLLSAEKSHSRLIATTHPIRVENKACFLVDLDRLQDPEDLLCDDLGSWNQSKTSVKKYQLGRKNGHVTKIIKQPDYADGRQSVFRRTFLVFVRYYFEGAPEHSIQLKPHGSAKSGCAIPYLRTYRSTMSEMATAVSGKEKSLKRVVQQIEDDDKATYITLFQKITARLPGVKAYLQAYCTDGELALREAFGQEFERSVSFLCKLHVKQNIKEKCSKLQMSKAATEVIVNDIFGSEGLVHASEKTEYWAKVEELKRKWDTLEQKDTRRDPQFATYFVRHKADEVWNHLSAKVSREAGFGDEVQCNNVSEYVNAVRK</sequence>
<feature type="non-terminal residue" evidence="1">
    <location>
        <position position="1"/>
    </location>
</feature>
<keyword evidence="2" id="KW-1185">Reference proteome</keyword>
<feature type="non-terminal residue" evidence="1">
    <location>
        <position position="354"/>
    </location>
</feature>
<protein>
    <recommendedName>
        <fullName evidence="3">MULE transposase domain-containing protein</fullName>
    </recommendedName>
</protein>
<evidence type="ECO:0000313" key="1">
    <source>
        <dbReference type="EMBL" id="CAH3181480.1"/>
    </source>
</evidence>
<gene>
    <name evidence="1" type="ORF">PEVE_00013688</name>
</gene>
<comment type="caution">
    <text evidence="1">The sequence shown here is derived from an EMBL/GenBank/DDBJ whole genome shotgun (WGS) entry which is preliminary data.</text>
</comment>